<gene>
    <name evidence="1" type="ORF">ACJ73_07316</name>
</gene>
<keyword evidence="2" id="KW-1185">Reference proteome</keyword>
<evidence type="ECO:0000313" key="2">
    <source>
        <dbReference type="Proteomes" id="UP000242791"/>
    </source>
</evidence>
<comment type="caution">
    <text evidence="1">The sequence shown here is derived from an EMBL/GenBank/DDBJ whole genome shotgun (WGS) entry which is preliminary data.</text>
</comment>
<organism evidence="1 2">
    <name type="scientific">Blastomyces percursus</name>
    <dbReference type="NCBI Taxonomy" id="1658174"/>
    <lineage>
        <taxon>Eukaryota</taxon>
        <taxon>Fungi</taxon>
        <taxon>Dikarya</taxon>
        <taxon>Ascomycota</taxon>
        <taxon>Pezizomycotina</taxon>
        <taxon>Eurotiomycetes</taxon>
        <taxon>Eurotiomycetidae</taxon>
        <taxon>Onygenales</taxon>
        <taxon>Ajellomycetaceae</taxon>
        <taxon>Blastomyces</taxon>
    </lineage>
</organism>
<name>A0A1J9PYC7_9EURO</name>
<dbReference type="EMBL" id="LGTZ01001454">
    <property type="protein sequence ID" value="OJD21342.1"/>
    <property type="molecule type" value="Genomic_DNA"/>
</dbReference>
<protein>
    <submittedName>
        <fullName evidence="1">Uncharacterized protein</fullName>
    </submittedName>
</protein>
<dbReference type="Proteomes" id="UP000242791">
    <property type="component" value="Unassembled WGS sequence"/>
</dbReference>
<accession>A0A1J9PYC7</accession>
<dbReference type="OrthoDB" id="4204806at2759"/>
<proteinExistence type="predicted"/>
<evidence type="ECO:0000313" key="1">
    <source>
        <dbReference type="EMBL" id="OJD21342.1"/>
    </source>
</evidence>
<dbReference type="VEuPathDB" id="FungiDB:ACJ73_07316"/>
<reference evidence="1 2" key="1">
    <citation type="submission" date="2015-08" db="EMBL/GenBank/DDBJ databases">
        <title>Emmonsia species relationships and genome sequence.</title>
        <authorList>
            <person name="Cuomo C.A."/>
            <person name="Schwartz I.S."/>
            <person name="Kenyon C."/>
            <person name="De Hoog G.S."/>
            <person name="Govender N.P."/>
            <person name="Botha A."/>
            <person name="Moreno L."/>
            <person name="De Vries M."/>
            <person name="Munoz J.F."/>
            <person name="Stielow J.B."/>
        </authorList>
    </citation>
    <scope>NUCLEOTIDE SEQUENCE [LARGE SCALE GENOMIC DNA]</scope>
    <source>
        <strain evidence="1 2">EI222</strain>
    </source>
</reference>
<sequence>MISVVDCHCRVLAYHLLRHRRDHWGMMMQDHTPLDSKTRDGKDYLLRREIMGIAAIFYRQMNDVDWDHYKHKYMKPVLNYPGGPLTVRVVQATCNPSYPPKGCEMNSLSARPVTETSLEREESVRFLIDPRLQHRAELMLVKLEERWKQKRKIRKASEYLID</sequence>
<dbReference type="AlphaFoldDB" id="A0A1J9PYC7"/>